<organism evidence="3 4">
    <name type="scientific">Deinococcus xinjiangensis</name>
    <dbReference type="NCBI Taxonomy" id="457454"/>
    <lineage>
        <taxon>Bacteria</taxon>
        <taxon>Thermotogati</taxon>
        <taxon>Deinococcota</taxon>
        <taxon>Deinococci</taxon>
        <taxon>Deinococcales</taxon>
        <taxon>Deinococcaceae</taxon>
        <taxon>Deinococcus</taxon>
    </lineage>
</organism>
<gene>
    <name evidence="3" type="primary">pknD_5</name>
    <name evidence="3" type="ORF">Dxin01_03374</name>
</gene>
<dbReference type="RefSeq" id="WP_353543586.1">
    <property type="nucleotide sequence ID" value="NZ_BAABRN010000057.1"/>
</dbReference>
<reference evidence="3 4" key="1">
    <citation type="submission" date="2024-02" db="EMBL/GenBank/DDBJ databases">
        <title>Deinococcus xinjiangensis NBRC 107630.</title>
        <authorList>
            <person name="Ichikawa N."/>
            <person name="Katano-Makiyama Y."/>
            <person name="Hidaka K."/>
        </authorList>
    </citation>
    <scope>NUCLEOTIDE SEQUENCE [LARGE SCALE GENOMIC DNA]</scope>
    <source>
        <strain evidence="3 4">NBRC 107630</strain>
    </source>
</reference>
<dbReference type="GO" id="GO:0016301">
    <property type="term" value="F:kinase activity"/>
    <property type="evidence" value="ECO:0007669"/>
    <property type="project" value="UniProtKB-KW"/>
</dbReference>
<dbReference type="EMBL" id="BAABRN010000057">
    <property type="protein sequence ID" value="GAA5503615.1"/>
    <property type="molecule type" value="Genomic_DNA"/>
</dbReference>
<dbReference type="InterPro" id="IPR051681">
    <property type="entry name" value="Ser/Thr_Kinases-Pseudokinases"/>
</dbReference>
<evidence type="ECO:0000259" key="2">
    <source>
        <dbReference type="PROSITE" id="PS50011"/>
    </source>
</evidence>
<keyword evidence="4" id="KW-1185">Reference proteome</keyword>
<dbReference type="InterPro" id="IPR000719">
    <property type="entry name" value="Prot_kinase_dom"/>
</dbReference>
<evidence type="ECO:0000313" key="4">
    <source>
        <dbReference type="Proteomes" id="UP001458946"/>
    </source>
</evidence>
<comment type="caution">
    <text evidence="3">The sequence shown here is derived from an EMBL/GenBank/DDBJ whole genome shotgun (WGS) entry which is preliminary data.</text>
</comment>
<feature type="region of interest" description="Disordered" evidence="1">
    <location>
        <begin position="825"/>
        <end position="865"/>
    </location>
</feature>
<proteinExistence type="predicted"/>
<dbReference type="PROSITE" id="PS50011">
    <property type="entry name" value="PROTEIN_KINASE_DOM"/>
    <property type="match status" value="1"/>
</dbReference>
<keyword evidence="3" id="KW-0808">Transferase</keyword>
<evidence type="ECO:0000313" key="3">
    <source>
        <dbReference type="EMBL" id="GAA5503615.1"/>
    </source>
</evidence>
<keyword evidence="3" id="KW-0418">Kinase</keyword>
<accession>A0ABP9VH56</accession>
<dbReference type="PANTHER" id="PTHR44329:SF214">
    <property type="entry name" value="PROTEIN KINASE DOMAIN-CONTAINING PROTEIN"/>
    <property type="match status" value="1"/>
</dbReference>
<feature type="region of interest" description="Disordered" evidence="1">
    <location>
        <begin position="951"/>
        <end position="972"/>
    </location>
</feature>
<feature type="compositionally biased region" description="Pro residues" evidence="1">
    <location>
        <begin position="955"/>
        <end position="971"/>
    </location>
</feature>
<dbReference type="Proteomes" id="UP001458946">
    <property type="component" value="Unassembled WGS sequence"/>
</dbReference>
<name>A0ABP9VH56_9DEIO</name>
<evidence type="ECO:0000256" key="1">
    <source>
        <dbReference type="SAM" id="MobiDB-lite"/>
    </source>
</evidence>
<dbReference type="InterPro" id="IPR011009">
    <property type="entry name" value="Kinase-like_dom_sf"/>
</dbReference>
<dbReference type="Pfam" id="PF00069">
    <property type="entry name" value="Pkinase"/>
    <property type="match status" value="1"/>
</dbReference>
<feature type="domain" description="Protein kinase" evidence="2">
    <location>
        <begin position="9"/>
        <end position="355"/>
    </location>
</feature>
<protein>
    <submittedName>
        <fullName evidence="3">Serine/threonine-protein kinase PknD</fullName>
    </submittedName>
</protein>
<dbReference type="Gene3D" id="1.10.510.10">
    <property type="entry name" value="Transferase(Phosphotransferase) domain 1"/>
    <property type="match status" value="1"/>
</dbReference>
<feature type="region of interest" description="Disordered" evidence="1">
    <location>
        <begin position="1098"/>
        <end position="1118"/>
    </location>
</feature>
<sequence>MKWSRPQRLEIRQLLGQGWAGDVYVAQAPDTSEQVAVRLVAEGLVPEIGRLLQVLQAGATLGLPHVLPTTLPEAFDGQLFYAMPLADQGSLRSVLERVAAAGSHLDPLTALDITRQVAEALAAAHTQGVLHGNLKPENVLLWGRPPEGFNVQVSDFGLNTLRVPDATSPYLSPEGQVGAPTSVQDDLYSVGAMLYEMLTTRPLPLTPQPIDLQGLPEVLRKLLGRCFGWPMPFSDVAAFLGQLRAVRAVVEASLSGAGVQLLIDPPNLSVQPGATQSLQVRLSAAQDASVLLAVEGWPEHWVKLPTPPALPMRAGSELVTAAEFLVPRSFEIAPKTYEASVLALGLLPTGERELLARSPVQISVLPFEASALSLKPTQQKVGRAASVGISLTNEGNVPQQYHLAVTVPAGAVVRGGSLGRQFELQAGAEYHDNLELLLPFAFLRGREVPLTAVAHTRPSESATWPPPQASVQASAKLWQRPSVPLWAAGVLLLGLLGGTMWAAQPPRIEAFALQGPPPAKGEPFTLAWQTAGAKQVQILELPHVQLGQQGAHEFAGLGAEQTYTLVARGWLTQRTQQVTVRPTLPLPRVTTFTVSPANAKVGEVVTVRWDVQNAERVSLTPFGVVPTSGSRQVKLSRDTTFTLTAQQGKTPSSADVVSRLSASVGAPQIQVFEITPASVQRGQNVTVRWQTSGAAKVRMAPFGDLPAAGSRTFAPTQTANYTLKASNGQQEILKNVVVTVAAVPTQITGFSVTPASPAVGDPIKVQWRAAGAQQVTLRWGNQQQTLPASGSLTLNATEQMQNMTLVAQGDGEPVLKSVELQIRPAPTQTPPTAQPATNQPAAQPTPAPTTQPAPTTSPVTPPVTPAAPVRISSFSASPARLSVGARTTLSWQVSGVQRVTLIGPDTAVIGRYGPRSSVSFTVKQAGAQTYRLVAGNQVAKVTVTGLNRTVVRAPQPSPSSTPKPAPKPAAPTAPKVEIQLFRAQPAALRPSQSATLSWKVVGAKQVTIRGLRGPNPDGSFPPIGTAKTPPASAAQTYVLSAAGVQQTLRIPLLSGPRPAPAPPAPSLTDNRYQALAGEWNHPTGQLNLTVRGNRVTGTLTSNGSDLPSGTLSGTLSGDRNSPTLNAFLGSGSERVALLLSFDSAEQTFRGFYSSRQNRERWCGWRGDNVQSCQ</sequence>
<dbReference type="PANTHER" id="PTHR44329">
    <property type="entry name" value="SERINE/THREONINE-PROTEIN KINASE TNNI3K-RELATED"/>
    <property type="match status" value="1"/>
</dbReference>
<dbReference type="SUPFAM" id="SSF56112">
    <property type="entry name" value="Protein kinase-like (PK-like)"/>
    <property type="match status" value="1"/>
</dbReference>